<accession>A0A6A5ZFM5</accession>
<organism evidence="2 3">
    <name type="scientific">Lophiotrema nucula</name>
    <dbReference type="NCBI Taxonomy" id="690887"/>
    <lineage>
        <taxon>Eukaryota</taxon>
        <taxon>Fungi</taxon>
        <taxon>Dikarya</taxon>
        <taxon>Ascomycota</taxon>
        <taxon>Pezizomycotina</taxon>
        <taxon>Dothideomycetes</taxon>
        <taxon>Pleosporomycetidae</taxon>
        <taxon>Pleosporales</taxon>
        <taxon>Lophiotremataceae</taxon>
        <taxon>Lophiotrema</taxon>
    </lineage>
</organism>
<protein>
    <submittedName>
        <fullName evidence="2">Uncharacterized protein</fullName>
    </submittedName>
</protein>
<keyword evidence="3" id="KW-1185">Reference proteome</keyword>
<feature type="region of interest" description="Disordered" evidence="1">
    <location>
        <begin position="183"/>
        <end position="221"/>
    </location>
</feature>
<evidence type="ECO:0000313" key="2">
    <source>
        <dbReference type="EMBL" id="KAF2118280.1"/>
    </source>
</evidence>
<dbReference type="Proteomes" id="UP000799770">
    <property type="component" value="Unassembled WGS sequence"/>
</dbReference>
<evidence type="ECO:0000313" key="3">
    <source>
        <dbReference type="Proteomes" id="UP000799770"/>
    </source>
</evidence>
<proteinExistence type="predicted"/>
<gene>
    <name evidence="2" type="ORF">BDV96DRAFT_684932</name>
</gene>
<reference evidence="2" key="1">
    <citation type="journal article" date="2020" name="Stud. Mycol.">
        <title>101 Dothideomycetes genomes: a test case for predicting lifestyles and emergence of pathogens.</title>
        <authorList>
            <person name="Haridas S."/>
            <person name="Albert R."/>
            <person name="Binder M."/>
            <person name="Bloem J."/>
            <person name="Labutti K."/>
            <person name="Salamov A."/>
            <person name="Andreopoulos B."/>
            <person name="Baker S."/>
            <person name="Barry K."/>
            <person name="Bills G."/>
            <person name="Bluhm B."/>
            <person name="Cannon C."/>
            <person name="Castanera R."/>
            <person name="Culley D."/>
            <person name="Daum C."/>
            <person name="Ezra D."/>
            <person name="Gonzalez J."/>
            <person name="Henrissat B."/>
            <person name="Kuo A."/>
            <person name="Liang C."/>
            <person name="Lipzen A."/>
            <person name="Lutzoni F."/>
            <person name="Magnuson J."/>
            <person name="Mondo S."/>
            <person name="Nolan M."/>
            <person name="Ohm R."/>
            <person name="Pangilinan J."/>
            <person name="Park H.-J."/>
            <person name="Ramirez L."/>
            <person name="Alfaro M."/>
            <person name="Sun H."/>
            <person name="Tritt A."/>
            <person name="Yoshinaga Y."/>
            <person name="Zwiers L.-H."/>
            <person name="Turgeon B."/>
            <person name="Goodwin S."/>
            <person name="Spatafora J."/>
            <person name="Crous P."/>
            <person name="Grigoriev I."/>
        </authorList>
    </citation>
    <scope>NUCLEOTIDE SEQUENCE</scope>
    <source>
        <strain evidence="2">CBS 627.86</strain>
    </source>
</reference>
<feature type="compositionally biased region" description="Gly residues" evidence="1">
    <location>
        <begin position="188"/>
        <end position="221"/>
    </location>
</feature>
<sequence>MSSEATPNASHSSSRNNRPRPRPSPLPTEADRGTTDEVPSPFGSPPQYSEQARSISGTGSPRNRDLDAAARALFFAYQLGMADRTNNRSSSGDDRNQNITYRINVRAGVEVRGHGSIVGTGPGNAGQITHGTIRDVATSEHMRTQAGDRNPRNYEINIEAGVTIVGNQNVVGHGLQDVARRNQQGQVGQQGNGQGAVAGGNQQQGGGQGAAAGGGGARRNN</sequence>
<dbReference type="EMBL" id="ML977317">
    <property type="protein sequence ID" value="KAF2118280.1"/>
    <property type="molecule type" value="Genomic_DNA"/>
</dbReference>
<feature type="region of interest" description="Disordered" evidence="1">
    <location>
        <begin position="1"/>
        <end position="64"/>
    </location>
</feature>
<evidence type="ECO:0000256" key="1">
    <source>
        <dbReference type="SAM" id="MobiDB-lite"/>
    </source>
</evidence>
<dbReference type="AlphaFoldDB" id="A0A6A5ZFM5"/>
<feature type="compositionally biased region" description="Polar residues" evidence="1">
    <location>
        <begin position="1"/>
        <end position="11"/>
    </location>
</feature>
<name>A0A6A5ZFM5_9PLEO</name>
<feature type="compositionally biased region" description="Polar residues" evidence="1">
    <location>
        <begin position="46"/>
        <end position="61"/>
    </location>
</feature>
<dbReference type="OrthoDB" id="3942467at2759"/>